<dbReference type="InterPro" id="IPR008042">
    <property type="entry name" value="Retrotrans_Pao"/>
</dbReference>
<dbReference type="Pfam" id="PF03564">
    <property type="entry name" value="DUF1759"/>
    <property type="match status" value="1"/>
</dbReference>
<dbReference type="SUPFAM" id="SSF56672">
    <property type="entry name" value="DNA/RNA polymerases"/>
    <property type="match status" value="1"/>
</dbReference>
<evidence type="ECO:0000313" key="4">
    <source>
        <dbReference type="RefSeq" id="XP_026679317.1"/>
    </source>
</evidence>
<protein>
    <submittedName>
        <fullName evidence="4">Uncharacterized protein LOC103509092</fullName>
    </submittedName>
</protein>
<dbReference type="GO" id="GO:0042575">
    <property type="term" value="C:DNA polymerase complex"/>
    <property type="evidence" value="ECO:0007669"/>
    <property type="project" value="UniProtKB-ARBA"/>
</dbReference>
<dbReference type="GeneID" id="103509092"/>
<keyword evidence="3" id="KW-1185">Reference proteome</keyword>
<reference evidence="4" key="1">
    <citation type="submission" date="2025-08" db="UniProtKB">
        <authorList>
            <consortium name="RefSeq"/>
        </authorList>
    </citation>
    <scope>IDENTIFICATION</scope>
</reference>
<dbReference type="RefSeq" id="XP_026679317.1">
    <property type="nucleotide sequence ID" value="XM_026823516.1"/>
</dbReference>
<dbReference type="STRING" id="121845.A0A3Q0ISR5"/>
<gene>
    <name evidence="4" type="primary">LOC103509092</name>
</gene>
<dbReference type="Gene3D" id="1.10.340.70">
    <property type="match status" value="1"/>
</dbReference>
<organism evidence="3 4">
    <name type="scientific">Diaphorina citri</name>
    <name type="common">Asian citrus psyllid</name>
    <dbReference type="NCBI Taxonomy" id="121845"/>
    <lineage>
        <taxon>Eukaryota</taxon>
        <taxon>Metazoa</taxon>
        <taxon>Ecdysozoa</taxon>
        <taxon>Arthropoda</taxon>
        <taxon>Hexapoda</taxon>
        <taxon>Insecta</taxon>
        <taxon>Pterygota</taxon>
        <taxon>Neoptera</taxon>
        <taxon>Paraneoptera</taxon>
        <taxon>Hemiptera</taxon>
        <taxon>Sternorrhyncha</taxon>
        <taxon>Psylloidea</taxon>
        <taxon>Psyllidae</taxon>
        <taxon>Diaphorininae</taxon>
        <taxon>Diaphorina</taxon>
    </lineage>
</organism>
<evidence type="ECO:0000313" key="3">
    <source>
        <dbReference type="Proteomes" id="UP000079169"/>
    </source>
</evidence>
<evidence type="ECO:0000259" key="2">
    <source>
        <dbReference type="PROSITE" id="PS50994"/>
    </source>
</evidence>
<dbReference type="KEGG" id="dci:103509092"/>
<dbReference type="SUPFAM" id="SSF53098">
    <property type="entry name" value="Ribonuclease H-like"/>
    <property type="match status" value="1"/>
</dbReference>
<accession>A0A3Q0ISR5</accession>
<dbReference type="PANTHER" id="PTHR47331">
    <property type="entry name" value="PHD-TYPE DOMAIN-CONTAINING PROTEIN"/>
    <property type="match status" value="1"/>
</dbReference>
<dbReference type="GO" id="GO:0071897">
    <property type="term" value="P:DNA biosynthetic process"/>
    <property type="evidence" value="ECO:0007669"/>
    <property type="project" value="UniProtKB-ARBA"/>
</dbReference>
<dbReference type="PANTHER" id="PTHR47331:SF1">
    <property type="entry name" value="GAG-LIKE PROTEIN"/>
    <property type="match status" value="1"/>
</dbReference>
<dbReference type="InterPro" id="IPR043502">
    <property type="entry name" value="DNA/RNA_pol_sf"/>
</dbReference>
<sequence>MSTLDTLKKDRAVLRASITKAHKKVMEVVEKGEDSKSLPILIELLRLRYETLSSKDSEVIALLTNDESVTEAALCDEQEKVDDYFVTYQEALQAASRVLGPDPDLNCNQEVEPSEAGSNQSYTVKKYKLPTLKLREFGGELKDWLPFWSQFEKIDQDTGMADVDKLGYLTMSMSKGSSAEQLVLSYPATGKMYGAVVQALKDRFGRIDLLTEFYIRQLLKIILENSKDKLPVSALYDSLQSHLRNLEMLDISKDNCAAILLPLVSSCISQDLLQTWERQAQGCVSTKDRLENILEFLRAETERDQKLALAMDGFGMNSPVSAPRSGKPKLRQTEGKTIPTASTLVNDSNNTPVKVMTCIFCKGTHNSQDCKKAQSMSMAERRDCVNKTKACYCCLRPGHRGSYCRSRPKCNICKKGHFPIMCTVTVTQDQVLTNNLQCSVPVVMQTLTVCVRTKNSQLKRARILIDSGSQKSYVLEKLVNDMDCKPIRKENIQHSLFGGSVTDSKSHNVYLVDVSKLDLSYQCTFEALDQPKICGPIASVPKGPWIAELSERNIVLPDLGNESEISILIGSDIAAKLYTGNIVHLSSGLVAMETHLGWTVSGKVPGVTGVSSNMATLVTNLFVKEASISDLWSLDVIGITDPTERKSKADLEKATHDHFNNTVKVNEVGRFEVRLPFLKDHPPISENYDLSLRRLQSTLKKLEHGSYREGYGKVLEEWQKAGIIEEVPLDERDKPAHYLPHHHVIKPGSTTPIRPVFDASAKEMGKCSLNECLDSGPNLIEKIPSALAKFRQRKIGVSGDITKAFLQISVAPNDRDFLRFLWQTTDGQLKVFRHCRVLFGASPSPFLLEACINLHIDTTLSLCKEGKSNYSIELLELLKNSFYVDNCLASVDNIEQAQSFITLASSVMIERGFELRGWEKSSDQVDKTTNVLGLVWDRYSDTLAINTERLSTMKFDNVTKKIMLSAAHRLFDPFGIISPVVLIPKILLQQTWKENLSWNEAVNEDIKTKFQQWLDEIHFLEEVKVERWVRTSEPVSQLELHVFSDASQCAYATVIFIVVRNENDVSIHLLASKARVSPTTKTKKGMTIPRLELLGALIAARLYATVVEDYKLHDVRTIFWTDATTVLAWLLRKEPWDVFVHNRVQEICKITANCEWRHVPGEHNPADLPSRGCTPKKLLQCRWWEGPSWLKEPEERWPVSEVKFDESEINTEKKRTVVSSMICTEKLNWYKYFSKFKQVVNMIGWILRFKNNCDFKKKNGHLPENRKHLSVEEYKIAEEKVFWLCQQDGPLDMDKLKHLSIIPTDNGLIRLKTKISNREDENDFCHPILLPGKHPVVQRLIFDIHTENCHAGTQMLLSILRQRFWITGGRRTIRSILKSCVVCQRFTSKNIQTPAIPLPIDRVRDAKVFEISGVDLAGPLFVKDDKGSLKKVWICLFTCAVYRAVRLELVFSLSTDSFIMALRRFIAKNGRPSIIYSDNGSNFTCFKNVCDKLDWDTIASYSTARKIEWRLIPPSSPWWGGWWERLVGVMKSVLKKILGRACVDTEVLQTILGDCESIMNQRPLTYLSEDPSDLAVLTPAMFLNEIQEVGVPEWELIQPTDLRKRYVHRQELVKGLRERFRTEYLGQLQLFSNKASGLSIKVGDVVLIGDDNVKRIDWPVGLVFFIF</sequence>
<dbReference type="Gene3D" id="3.30.420.10">
    <property type="entry name" value="Ribonuclease H-like superfamily/Ribonuclease H"/>
    <property type="match status" value="1"/>
</dbReference>
<dbReference type="Pfam" id="PF05380">
    <property type="entry name" value="Peptidase_A17"/>
    <property type="match status" value="1"/>
</dbReference>
<evidence type="ECO:0000256" key="1">
    <source>
        <dbReference type="SAM" id="MobiDB-lite"/>
    </source>
</evidence>
<dbReference type="InterPro" id="IPR036397">
    <property type="entry name" value="RNaseH_sf"/>
</dbReference>
<dbReference type="InterPro" id="IPR012337">
    <property type="entry name" value="RNaseH-like_sf"/>
</dbReference>
<dbReference type="InterPro" id="IPR005312">
    <property type="entry name" value="DUF1759"/>
</dbReference>
<feature type="domain" description="Integrase catalytic" evidence="2">
    <location>
        <begin position="1393"/>
        <end position="1587"/>
    </location>
</feature>
<dbReference type="InterPro" id="IPR001584">
    <property type="entry name" value="Integrase_cat-core"/>
</dbReference>
<dbReference type="GO" id="GO:0003676">
    <property type="term" value="F:nucleic acid binding"/>
    <property type="evidence" value="ECO:0007669"/>
    <property type="project" value="InterPro"/>
</dbReference>
<dbReference type="Proteomes" id="UP000079169">
    <property type="component" value="Unplaced"/>
</dbReference>
<proteinExistence type="predicted"/>
<feature type="region of interest" description="Disordered" evidence="1">
    <location>
        <begin position="318"/>
        <end position="346"/>
    </location>
</feature>
<dbReference type="Pfam" id="PF17921">
    <property type="entry name" value="Integrase_H2C2"/>
    <property type="match status" value="1"/>
</dbReference>
<name>A0A3Q0ISR5_DIACI</name>
<dbReference type="GO" id="GO:0015074">
    <property type="term" value="P:DNA integration"/>
    <property type="evidence" value="ECO:0007669"/>
    <property type="project" value="InterPro"/>
</dbReference>
<dbReference type="PROSITE" id="PS50994">
    <property type="entry name" value="INTEGRASE"/>
    <property type="match status" value="1"/>
</dbReference>
<dbReference type="PaxDb" id="121845-A0A3Q0ISR5"/>
<dbReference type="InterPro" id="IPR041588">
    <property type="entry name" value="Integrase_H2C2"/>
</dbReference>